<dbReference type="Proteomes" id="UP000571554">
    <property type="component" value="Unassembled WGS sequence"/>
</dbReference>
<dbReference type="EMBL" id="JACHBW010000001">
    <property type="protein sequence ID" value="MBB6100653.1"/>
    <property type="molecule type" value="Genomic_DNA"/>
</dbReference>
<reference evidence="2 3" key="1">
    <citation type="submission" date="2020-08" db="EMBL/GenBank/DDBJ databases">
        <title>Above-ground endophytic microbial communities from plants in different locations in the United States.</title>
        <authorList>
            <person name="Frank C."/>
        </authorList>
    </citation>
    <scope>NUCLEOTIDE SEQUENCE [LARGE SCALE GENOMIC DNA]</scope>
    <source>
        <strain evidence="2 3">WP4_2_2</strain>
    </source>
</reference>
<keyword evidence="1" id="KW-0732">Signal</keyword>
<evidence type="ECO:0000313" key="3">
    <source>
        <dbReference type="Proteomes" id="UP000571554"/>
    </source>
</evidence>
<dbReference type="RefSeq" id="WP_183720145.1">
    <property type="nucleotide sequence ID" value="NZ_JACHBW010000001.1"/>
</dbReference>
<gene>
    <name evidence="2" type="ORF">F4827_000457</name>
</gene>
<proteinExistence type="predicted"/>
<keyword evidence="3" id="KW-1185">Reference proteome</keyword>
<sequence>MIRKIASIASALVTTLSALPAQAADVPASVVQQVESRLDNQHELQPPIIDASPVMPGAWVYFTDNTAKRPGLTEGNRPYTLDAHLIYEDADHVWHDQLFDRYQEDGGIPKIASVFFAHADQTPRSKSLVVLVQTPQQHYDFGGNFYDGYVYKLTGSTPQGAVFVGLQSDASAPFIGQCQCGFRDGHTEHARYPNADAIRKALAITYPLN</sequence>
<evidence type="ECO:0000256" key="1">
    <source>
        <dbReference type="SAM" id="SignalP"/>
    </source>
</evidence>
<feature type="chain" id="PRO_5031062184" description="Secreted protein" evidence="1">
    <location>
        <begin position="24"/>
        <end position="209"/>
    </location>
</feature>
<dbReference type="AlphaFoldDB" id="A0A7W9TSF2"/>
<protein>
    <recommendedName>
        <fullName evidence="4">Secreted protein</fullName>
    </recommendedName>
</protein>
<name>A0A7W9TSF2_9BURK</name>
<evidence type="ECO:0000313" key="2">
    <source>
        <dbReference type="EMBL" id="MBB6100653.1"/>
    </source>
</evidence>
<organism evidence="2 3">
    <name type="scientific">Paraburkholderia bannensis</name>
    <dbReference type="NCBI Taxonomy" id="765414"/>
    <lineage>
        <taxon>Bacteria</taxon>
        <taxon>Pseudomonadati</taxon>
        <taxon>Pseudomonadota</taxon>
        <taxon>Betaproteobacteria</taxon>
        <taxon>Burkholderiales</taxon>
        <taxon>Burkholderiaceae</taxon>
        <taxon>Paraburkholderia</taxon>
    </lineage>
</organism>
<feature type="signal peptide" evidence="1">
    <location>
        <begin position="1"/>
        <end position="23"/>
    </location>
</feature>
<evidence type="ECO:0008006" key="4">
    <source>
        <dbReference type="Google" id="ProtNLM"/>
    </source>
</evidence>
<comment type="caution">
    <text evidence="2">The sequence shown here is derived from an EMBL/GenBank/DDBJ whole genome shotgun (WGS) entry which is preliminary data.</text>
</comment>
<accession>A0A7W9TSF2</accession>